<reference evidence="6" key="1">
    <citation type="submission" date="2010-02" db="EMBL/GenBank/DDBJ databases">
        <title>Complete sequence of chromosome of Natrialba magadii ATCC 43099.</title>
        <authorList>
            <consortium name="US DOE Joint Genome Institute"/>
            <person name="Lucas S."/>
            <person name="Copeland A."/>
            <person name="Lapidus A."/>
            <person name="Cheng J.-F."/>
            <person name="Bruce D."/>
            <person name="Goodwin L."/>
            <person name="Pitluck S."/>
            <person name="Davenport K."/>
            <person name="Saunders E."/>
            <person name="Detter J.C."/>
            <person name="Han C."/>
            <person name="Tapia R."/>
            <person name="Land M."/>
            <person name="Hauser L."/>
            <person name="Kyrpides N."/>
            <person name="Mikhailova N."/>
            <person name="De Castro R.E."/>
            <person name="Maupin-Furlow J.A."/>
            <person name="Woyke T."/>
        </authorList>
    </citation>
    <scope>NUCLEOTIDE SEQUENCE [LARGE SCALE GENOMIC DNA]</scope>
    <source>
        <strain evidence="6">ATCC 43099 / DSM 3394 / CCM 3739 / CIP 104546 / IAM 13178 / JCM 8861 / NBRC 102185 / NCIMB 2190 / MS3</strain>
    </source>
</reference>
<feature type="compositionally biased region" description="Basic residues" evidence="1">
    <location>
        <begin position="89"/>
        <end position="98"/>
    </location>
</feature>
<protein>
    <submittedName>
        <fullName evidence="4">DUF2078 family protein</fullName>
    </submittedName>
</protein>
<evidence type="ECO:0000259" key="3">
    <source>
        <dbReference type="Pfam" id="PF09851"/>
    </source>
</evidence>
<dbReference type="PATRIC" id="fig|547559.17.peg.3320"/>
<dbReference type="KEGG" id="nmg:Nmag_0875"/>
<dbReference type="Pfam" id="PF09851">
    <property type="entry name" value="SHOCT"/>
    <property type="match status" value="1"/>
</dbReference>
<dbReference type="OrthoDB" id="178074at2157"/>
<dbReference type="Proteomes" id="UP000001879">
    <property type="component" value="Chromosome"/>
</dbReference>
<evidence type="ECO:0000313" key="6">
    <source>
        <dbReference type="Proteomes" id="UP000001879"/>
    </source>
</evidence>
<evidence type="ECO:0000256" key="1">
    <source>
        <dbReference type="SAM" id="MobiDB-lite"/>
    </source>
</evidence>
<dbReference type="GeneID" id="8823704"/>
<evidence type="ECO:0000313" key="7">
    <source>
        <dbReference type="Proteomes" id="UP000011543"/>
    </source>
</evidence>
<dbReference type="STRING" id="547559.Nmag_0875"/>
<evidence type="ECO:0000313" key="5">
    <source>
        <dbReference type="EMBL" id="ELY25854.1"/>
    </source>
</evidence>
<keyword evidence="6" id="KW-1185">Reference proteome</keyword>
<accession>D3T0A1</accession>
<dbReference type="EMBL" id="AOHS01000054">
    <property type="protein sequence ID" value="ELY25854.1"/>
    <property type="molecule type" value="Genomic_DNA"/>
</dbReference>
<feature type="domain" description="SHOCT" evidence="3">
    <location>
        <begin position="125"/>
        <end position="152"/>
    </location>
</feature>
<reference evidence="4 6" key="2">
    <citation type="journal article" date="2012" name="BMC Genomics">
        <title>A comparative genomics perspective on the genetic content of the alkaliphilic haloarchaeon Natrialba magadii ATCC 43099T.</title>
        <authorList>
            <person name="Siddaramappa S."/>
            <person name="Challacombe J.F."/>
            <person name="Decastro R.E."/>
            <person name="Pfeiffer F."/>
            <person name="Sastre D.E."/>
            <person name="Gimenez M.I."/>
            <person name="Paggi R.A."/>
            <person name="Detter J.C."/>
            <person name="Davenport K.W."/>
            <person name="Goodwin L.A."/>
            <person name="Kyrpides N."/>
            <person name="Tapia R."/>
            <person name="Pitluck S."/>
            <person name="Lucas S."/>
            <person name="Woyke T."/>
            <person name="Maupin-Furlow J.A."/>
        </authorList>
    </citation>
    <scope>NUCLEOTIDE SEQUENCE [LARGE SCALE GENOMIC DNA]</scope>
    <source>
        <strain evidence="4">ATCC 43099</strain>
        <strain evidence="6">ATCC 43099 / DSM 3394 / CCM 3739 / CIP 104546 / IAM 13178 / JCM 8861 / NBRC 102185 / NCIMB 2190 / MS3</strain>
    </source>
</reference>
<feature type="compositionally biased region" description="Low complexity" evidence="1">
    <location>
        <begin position="108"/>
        <end position="117"/>
    </location>
</feature>
<keyword evidence="2" id="KW-0472">Membrane</keyword>
<organism evidence="4 6">
    <name type="scientific">Natrialba magadii (strain ATCC 43099 / DSM 3394 / CCM 3739 / CIP 104546 / IAM 13178 / JCM 8861 / NBRC 102185 / NCIMB 2190 / MS3)</name>
    <name type="common">Natronobacterium magadii</name>
    <dbReference type="NCBI Taxonomy" id="547559"/>
    <lineage>
        <taxon>Archaea</taxon>
        <taxon>Methanobacteriati</taxon>
        <taxon>Methanobacteriota</taxon>
        <taxon>Stenosarchaea group</taxon>
        <taxon>Halobacteria</taxon>
        <taxon>Halobacteriales</taxon>
        <taxon>Natrialbaceae</taxon>
        <taxon>Natrialba</taxon>
    </lineage>
</organism>
<dbReference type="EMBL" id="CP001932">
    <property type="protein sequence ID" value="ADD04459.1"/>
    <property type="molecule type" value="Genomic_DNA"/>
</dbReference>
<reference evidence="4" key="4">
    <citation type="submission" date="2016-09" db="EMBL/GenBank/DDBJ databases">
        <authorList>
            <person name="Pfeiffer F."/>
        </authorList>
    </citation>
    <scope>NUCLEOTIDE SEQUENCE</scope>
    <source>
        <strain evidence="4">ATCC 43099</strain>
    </source>
</reference>
<name>D3T0A1_NATMM</name>
<keyword evidence="2" id="KW-1133">Transmembrane helix</keyword>
<dbReference type="HOGENOM" id="CLU_137730_0_0_2"/>
<dbReference type="RefSeq" id="WP_004216650.1">
    <property type="nucleotide sequence ID" value="NC_013922.1"/>
</dbReference>
<feature type="region of interest" description="Disordered" evidence="1">
    <location>
        <begin position="155"/>
        <end position="200"/>
    </location>
</feature>
<dbReference type="InterPro" id="IPR018649">
    <property type="entry name" value="SHOCT"/>
</dbReference>
<feature type="region of interest" description="Disordered" evidence="1">
    <location>
        <begin position="66"/>
        <end position="123"/>
    </location>
</feature>
<feature type="compositionally biased region" description="Polar residues" evidence="1">
    <location>
        <begin position="76"/>
        <end position="85"/>
    </location>
</feature>
<evidence type="ECO:0000256" key="2">
    <source>
        <dbReference type="SAM" id="Phobius"/>
    </source>
</evidence>
<proteinExistence type="predicted"/>
<dbReference type="Proteomes" id="UP000011543">
    <property type="component" value="Unassembled WGS sequence"/>
</dbReference>
<gene>
    <name evidence="4" type="ordered locus">Nmag_0875</name>
    <name evidence="5" type="ORF">C500_16889</name>
</gene>
<dbReference type="AlphaFoldDB" id="D3T0A1"/>
<feature type="transmembrane region" description="Helical" evidence="2">
    <location>
        <begin position="37"/>
        <end position="55"/>
    </location>
</feature>
<keyword evidence="2" id="KW-0812">Transmembrane</keyword>
<evidence type="ECO:0000313" key="4">
    <source>
        <dbReference type="EMBL" id="ADD04459.1"/>
    </source>
</evidence>
<dbReference type="eggNOG" id="arCOG03912">
    <property type="taxonomic scope" value="Archaea"/>
</dbReference>
<sequence>MADDAVGRLREHVVEVVTLGLTGLWLFGLFIGASWWLPVLLVSYIAVIPIIALLFGDDDDRAEWWDESTAEESARADSTTDSAPESSHTSRHSRHSTARHSEPHTHTHTTTTASGDTASDDSASDALETLRQRYAAGKLTDAQFEAKLERLLETETIEAADRWQREPSRDRNRVNEERQRRVDSDDGDRGSEWERERERT</sequence>
<reference evidence="5 7" key="3">
    <citation type="journal article" date="2014" name="PLoS Genet.">
        <title>Phylogenetically driven sequencing of extremely halophilic archaea reveals strategies for static and dynamic osmo-response.</title>
        <authorList>
            <person name="Becker E.A."/>
            <person name="Seitzer P.M."/>
            <person name="Tritt A."/>
            <person name="Larsen D."/>
            <person name="Krusor M."/>
            <person name="Yao A.I."/>
            <person name="Wu D."/>
            <person name="Madern D."/>
            <person name="Eisen J.A."/>
            <person name="Darling A.E."/>
            <person name="Facciotti M.T."/>
        </authorList>
    </citation>
    <scope>NUCLEOTIDE SEQUENCE [LARGE SCALE GENOMIC DNA]</scope>
    <source>
        <strain evidence="7">ATCC 43099 / DSM 3394 / CCM 3739 / CIP 104546 / IAM 13178 / JCM 8861 / NBRC 102185 / NCIMB 2190 / MS3</strain>
        <strain evidence="5">MS-3</strain>
    </source>
</reference>
<dbReference type="PaxDb" id="547559-Nmag_0875"/>
<feature type="transmembrane region" description="Helical" evidence="2">
    <location>
        <begin position="12"/>
        <end position="31"/>
    </location>
</feature>